<feature type="transmembrane region" description="Helical" evidence="1">
    <location>
        <begin position="454"/>
        <end position="479"/>
    </location>
</feature>
<accession>A0ABU4SP33</accession>
<dbReference type="NCBIfam" id="NF041043">
    <property type="entry name" value="BPSS1780_fam"/>
    <property type="match status" value="2"/>
</dbReference>
<feature type="transmembrane region" description="Helical" evidence="1">
    <location>
        <begin position="325"/>
        <end position="342"/>
    </location>
</feature>
<dbReference type="EMBL" id="VCDP01000058">
    <property type="protein sequence ID" value="MDX8000370.1"/>
    <property type="molecule type" value="Genomic_DNA"/>
</dbReference>
<dbReference type="Proteomes" id="UP001271640">
    <property type="component" value="Unassembled WGS sequence"/>
</dbReference>
<feature type="transmembrane region" description="Helical" evidence="1">
    <location>
        <begin position="166"/>
        <end position="195"/>
    </location>
</feature>
<evidence type="ECO:0000313" key="2">
    <source>
        <dbReference type="EMBL" id="MDX8000370.1"/>
    </source>
</evidence>
<keyword evidence="1" id="KW-0812">Transmembrane</keyword>
<evidence type="ECO:0000313" key="3">
    <source>
        <dbReference type="Proteomes" id="UP001271640"/>
    </source>
</evidence>
<keyword evidence="1" id="KW-0472">Membrane</keyword>
<feature type="transmembrane region" description="Helical" evidence="1">
    <location>
        <begin position="43"/>
        <end position="65"/>
    </location>
</feature>
<reference evidence="3" key="1">
    <citation type="journal article" date="2024" name="Toxins">
        <title>Genome Sequence Analysis of Native Xenorhabdus Strains Isolated from Entomopathogenic Nematodes in Argentina.</title>
        <authorList>
            <person name="Palma L."/>
            <person name="Frizzo L."/>
            <person name="Kaiser S."/>
            <person name="Berry C."/>
            <person name="Caballero P."/>
            <person name="Bode H.B."/>
            <person name="Del Valle E.E."/>
        </authorList>
    </citation>
    <scope>NUCLEOTIDE SEQUENCE [LARGE SCALE GENOMIC DNA]</scope>
    <source>
        <strain evidence="3">Reich</strain>
    </source>
</reference>
<dbReference type="InterPro" id="IPR047798">
    <property type="entry name" value="BPSS1780-like"/>
</dbReference>
<keyword evidence="1" id="KW-1133">Transmembrane helix</keyword>
<keyword evidence="3" id="KW-1185">Reference proteome</keyword>
<evidence type="ECO:0008006" key="4">
    <source>
        <dbReference type="Google" id="ProtNLM"/>
    </source>
</evidence>
<feature type="transmembrane region" description="Helical" evidence="1">
    <location>
        <begin position="523"/>
        <end position="541"/>
    </location>
</feature>
<dbReference type="RefSeq" id="WP_319927078.1">
    <property type="nucleotide sequence ID" value="NZ_VCDP01000058.1"/>
</dbReference>
<organism evidence="2 3">
    <name type="scientific">Xenorhabdus littoralis</name>
    <dbReference type="NCBI Taxonomy" id="2582835"/>
    <lineage>
        <taxon>Bacteria</taxon>
        <taxon>Pseudomonadati</taxon>
        <taxon>Pseudomonadota</taxon>
        <taxon>Gammaproteobacteria</taxon>
        <taxon>Enterobacterales</taxon>
        <taxon>Morganellaceae</taxon>
        <taxon>Xenorhabdus</taxon>
    </lineage>
</organism>
<feature type="transmembrane region" description="Helical" evidence="1">
    <location>
        <begin position="390"/>
        <end position="410"/>
    </location>
</feature>
<name>A0ABU4SP33_9GAMM</name>
<feature type="transmembrane region" description="Helical" evidence="1">
    <location>
        <begin position="71"/>
        <end position="97"/>
    </location>
</feature>
<gene>
    <name evidence="2" type="ORF">FE394_14480</name>
</gene>
<protein>
    <recommendedName>
        <fullName evidence="4">Transmembrane protein</fullName>
    </recommendedName>
</protein>
<sequence>MDNQNNQPVPEYIPSTCSNRQFTFIPNAQSMSVKEAILWIGDVWGYLISAQLGMWVLLGLTYSLIILSVSYLPYFISLFLIGLLEPVLLAGVVMVCEKQRTTGRFEFSLLFYGFENKLISLITVGIIASGIKILGSFILIINPDIDINVAKIFFYDPDYDEQDNRYIALIHFFSYALSFILSLACSWFAPALIIINNFSAIKAIKTSLSAVRKNFWQGVIFFLCLYLLIYSSLLVLLIGLLFTLPLYAATHYSSYRSVFYQYDKNAEQLIDSTNITHPQKNIVDKLARQKFIKKQEIFISQAQSVDVSTSVIWIGKAWDLVMGKFILWILTIIFYNFIIFSLKSITYINFILPDLLEPVFIAGFIAICQKQVTTGKFEFELLFSGFKQKFGLLLTIGIIAWGIKNVGLILTSHINENVTINHINEYWFIQSFLNLLYNPEIPALEILAYSDTTFIVSFGIMSLFMLVSTACFWFVPALVTCNNLKLSNAILMSLNAVRKNFFVCLLFCLFMTTFFFVSFIPPIIGALFIKSLYIATYYTSYRSVFYAQENKKDEMVITN</sequence>
<feature type="transmembrane region" description="Helical" evidence="1">
    <location>
        <begin position="215"/>
        <end position="248"/>
    </location>
</feature>
<feature type="transmembrane region" description="Helical" evidence="1">
    <location>
        <begin position="500"/>
        <end position="517"/>
    </location>
</feature>
<evidence type="ECO:0000256" key="1">
    <source>
        <dbReference type="SAM" id="Phobius"/>
    </source>
</evidence>
<feature type="transmembrane region" description="Helical" evidence="1">
    <location>
        <begin position="118"/>
        <end position="141"/>
    </location>
</feature>
<comment type="caution">
    <text evidence="2">The sequence shown here is derived from an EMBL/GenBank/DDBJ whole genome shotgun (WGS) entry which is preliminary data.</text>
</comment>
<proteinExistence type="predicted"/>